<protein>
    <submittedName>
        <fullName evidence="2">DnaA protein</fullName>
    </submittedName>
</protein>
<reference evidence="2 3" key="1">
    <citation type="submission" date="2019-03" db="EMBL/GenBank/DDBJ databases">
        <title>Genomic Encyclopedia of Type Strains, Phase IV (KMG-IV): sequencing the most valuable type-strain genomes for metagenomic binning, comparative biology and taxonomic classification.</title>
        <authorList>
            <person name="Goeker M."/>
        </authorList>
    </citation>
    <scope>NUCLEOTIDE SEQUENCE [LARGE SCALE GENOMIC DNA]</scope>
    <source>
        <strain evidence="2 3">DSM 2132</strain>
    </source>
</reference>
<dbReference type="OrthoDB" id="7390113at2"/>
<dbReference type="AlphaFoldDB" id="A0A4R2PR41"/>
<dbReference type="Proteomes" id="UP000295399">
    <property type="component" value="Unassembled WGS sequence"/>
</dbReference>
<dbReference type="GO" id="GO:0006270">
    <property type="term" value="P:DNA replication initiation"/>
    <property type="evidence" value="ECO:0007669"/>
    <property type="project" value="TreeGrafter"/>
</dbReference>
<accession>A0A4R2PR41</accession>
<dbReference type="PANTHER" id="PTHR30050">
    <property type="entry name" value="CHROMOSOMAL REPLICATION INITIATOR PROTEIN DNAA"/>
    <property type="match status" value="1"/>
</dbReference>
<dbReference type="Gene3D" id="3.40.50.300">
    <property type="entry name" value="P-loop containing nucleotide triphosphate hydrolases"/>
    <property type="match status" value="1"/>
</dbReference>
<comment type="caution">
    <text evidence="2">The sequence shown here is derived from an EMBL/GenBank/DDBJ whole genome shotgun (WGS) entry which is preliminary data.</text>
</comment>
<dbReference type="InParanoid" id="A0A4R2PR41"/>
<evidence type="ECO:0000313" key="3">
    <source>
        <dbReference type="Proteomes" id="UP000295399"/>
    </source>
</evidence>
<proteinExistence type="predicted"/>
<dbReference type="Gene3D" id="1.10.8.60">
    <property type="match status" value="1"/>
</dbReference>
<dbReference type="InterPro" id="IPR055199">
    <property type="entry name" value="Hda_lid"/>
</dbReference>
<dbReference type="Pfam" id="PF22688">
    <property type="entry name" value="Hda_lid"/>
    <property type="match status" value="1"/>
</dbReference>
<dbReference type="EMBL" id="SLXO01000001">
    <property type="protein sequence ID" value="TCP38290.1"/>
    <property type="molecule type" value="Genomic_DNA"/>
</dbReference>
<dbReference type="SUPFAM" id="SSF52540">
    <property type="entry name" value="P-loop containing nucleoside triphosphate hydrolases"/>
    <property type="match status" value="1"/>
</dbReference>
<dbReference type="GO" id="GO:0003688">
    <property type="term" value="F:DNA replication origin binding"/>
    <property type="evidence" value="ECO:0007669"/>
    <property type="project" value="TreeGrafter"/>
</dbReference>
<gene>
    <name evidence="2" type="ORF">EV659_101189</name>
</gene>
<dbReference type="FunCoup" id="A0A4R2PR41">
    <property type="interactions" value="71"/>
</dbReference>
<dbReference type="RefSeq" id="WP_132706623.1">
    <property type="nucleotide sequence ID" value="NZ_JACIGF010000001.1"/>
</dbReference>
<keyword evidence="3" id="KW-1185">Reference proteome</keyword>
<organism evidence="2 3">
    <name type="scientific">Rhodothalassium salexigens DSM 2132</name>
    <dbReference type="NCBI Taxonomy" id="1188247"/>
    <lineage>
        <taxon>Bacteria</taxon>
        <taxon>Pseudomonadati</taxon>
        <taxon>Pseudomonadota</taxon>
        <taxon>Alphaproteobacteria</taxon>
        <taxon>Rhodothalassiales</taxon>
        <taxon>Rhodothalassiaceae</taxon>
        <taxon>Rhodothalassium</taxon>
    </lineage>
</organism>
<dbReference type="GO" id="GO:0005886">
    <property type="term" value="C:plasma membrane"/>
    <property type="evidence" value="ECO:0007669"/>
    <property type="project" value="TreeGrafter"/>
</dbReference>
<evidence type="ECO:0000259" key="1">
    <source>
        <dbReference type="Pfam" id="PF22688"/>
    </source>
</evidence>
<dbReference type="InterPro" id="IPR027417">
    <property type="entry name" value="P-loop_NTPase"/>
</dbReference>
<sequence length="224" mass="24399">MTTAEQLTFPLPHRPALGQADFLVAPPNEAAVALVDAWPDWPGPALALVGPPGSGKSHLAQVWAQRAGARTLDPLDLYVDFEFGDEPPAVLVEDADRGVDETALFHLYNVVREQRGHLMLTGREAPARWPVALPDLRSRLATVPVADMGMPDDRLLAAVLVKQFADRQLRVAPPVISYLVTHMDRSFDAARRLVAALDEASLREGRSITRPLATRILGQVRDAG</sequence>
<feature type="domain" description="Hda lid" evidence="1">
    <location>
        <begin position="157"/>
        <end position="217"/>
    </location>
</feature>
<dbReference type="PANTHER" id="PTHR30050:SF5">
    <property type="entry name" value="DNAA REGULATORY INACTIVATOR HDA"/>
    <property type="match status" value="1"/>
</dbReference>
<name>A0A4R2PR41_RHOSA</name>
<evidence type="ECO:0000313" key="2">
    <source>
        <dbReference type="EMBL" id="TCP38290.1"/>
    </source>
</evidence>